<evidence type="ECO:0000313" key="7">
    <source>
        <dbReference type="EMBL" id="GHM59941.1"/>
    </source>
</evidence>
<reference evidence="7 8" key="1">
    <citation type="journal article" date="2021" name="Microb. Ecol.">
        <title>Candidatus Mesenet longicola: Novel Endosymbionts of Brontispa longissima that Induce Cytoplasmic Incompatibility.</title>
        <authorList>
            <person name="Takano S."/>
            <person name="Gotoh Y."/>
            <person name="Hayashi T."/>
        </authorList>
    </citation>
    <scope>NUCLEOTIDE SEQUENCE [LARGE SCALE GENOMIC DNA]</scope>
    <source>
        <strain evidence="7">L5</strain>
    </source>
</reference>
<dbReference type="Pfam" id="PF03741">
    <property type="entry name" value="TerC"/>
    <property type="match status" value="1"/>
</dbReference>
<dbReference type="Proteomes" id="UP000637906">
    <property type="component" value="Unassembled WGS sequence"/>
</dbReference>
<sequence length="233" mass="26228">MFHDIFVLFTLSALEIVLGIDNLIFISLLVQRIPSALRNKICIFGLSLALLMRLVALFFVSSILSMDKTILSFLWLDISIKDCVLVIGGIFLSTKSFLELYRDVFIGDSNKVRNIDPKSKLILVVLQIVLIDLIFSIDSILTAIALTHNIVIITIAFMFSMLVMFFLSSHTTSLISSYPELKIVAILFIFAIGVYLILDGLHIELSQKYIYIAFASSLMTTLLNIVKRRNAIK</sequence>
<keyword evidence="4 6" id="KW-1133">Transmembrane helix</keyword>
<dbReference type="InterPro" id="IPR005496">
    <property type="entry name" value="Integral_membrane_TerC"/>
</dbReference>
<evidence type="ECO:0000256" key="1">
    <source>
        <dbReference type="ARBA" id="ARBA00004141"/>
    </source>
</evidence>
<dbReference type="EMBL" id="BNGU01000049">
    <property type="protein sequence ID" value="GHM59941.1"/>
    <property type="molecule type" value="Genomic_DNA"/>
</dbReference>
<comment type="subcellular location">
    <subcellularLocation>
        <location evidence="1">Membrane</location>
        <topology evidence="1">Multi-pass membrane protein</topology>
    </subcellularLocation>
</comment>
<dbReference type="GO" id="GO:0016020">
    <property type="term" value="C:membrane"/>
    <property type="evidence" value="ECO:0007669"/>
    <property type="project" value="UniProtKB-SubCell"/>
</dbReference>
<dbReference type="PANTHER" id="PTHR30238">
    <property type="entry name" value="MEMBRANE BOUND PREDICTED REDOX MODULATOR"/>
    <property type="match status" value="1"/>
</dbReference>
<proteinExistence type="inferred from homology"/>
<keyword evidence="5 6" id="KW-0472">Membrane</keyword>
<feature type="transmembrane region" description="Helical" evidence="6">
    <location>
        <begin position="209"/>
        <end position="226"/>
    </location>
</feature>
<evidence type="ECO:0000256" key="5">
    <source>
        <dbReference type="ARBA" id="ARBA00023136"/>
    </source>
</evidence>
<comment type="caution">
    <text evidence="7">The sequence shown here is derived from an EMBL/GenBank/DDBJ whole genome shotgun (WGS) entry which is preliminary data.</text>
</comment>
<organism evidence="7 8">
    <name type="scientific">Candidatus Mesenet longicola</name>
    <dbReference type="NCBI Taxonomy" id="1892558"/>
    <lineage>
        <taxon>Bacteria</taxon>
        <taxon>Pseudomonadati</taxon>
        <taxon>Pseudomonadota</taxon>
        <taxon>Alphaproteobacteria</taxon>
        <taxon>Rickettsiales</taxon>
        <taxon>Anaplasmataceae</taxon>
        <taxon>Candidatus Mesenet</taxon>
    </lineage>
</organism>
<accession>A0A8J3HYK8</accession>
<dbReference type="AlphaFoldDB" id="A0A8J3HYK8"/>
<feature type="transmembrane region" description="Helical" evidence="6">
    <location>
        <begin position="121"/>
        <end position="144"/>
    </location>
</feature>
<name>A0A8J3HYK8_9RICK</name>
<keyword evidence="8" id="KW-1185">Reference proteome</keyword>
<feature type="transmembrane region" description="Helical" evidence="6">
    <location>
        <begin position="181"/>
        <end position="203"/>
    </location>
</feature>
<feature type="transmembrane region" description="Helical" evidence="6">
    <location>
        <begin position="150"/>
        <end position="169"/>
    </location>
</feature>
<evidence type="ECO:0000256" key="6">
    <source>
        <dbReference type="SAM" id="Phobius"/>
    </source>
</evidence>
<protein>
    <submittedName>
        <fullName evidence="7">Membrane protein</fullName>
    </submittedName>
</protein>
<gene>
    <name evidence="7" type="ORF">sL5_09340</name>
</gene>
<evidence type="ECO:0000256" key="4">
    <source>
        <dbReference type="ARBA" id="ARBA00022989"/>
    </source>
</evidence>
<feature type="transmembrane region" description="Helical" evidence="6">
    <location>
        <begin position="6"/>
        <end position="29"/>
    </location>
</feature>
<evidence type="ECO:0000313" key="8">
    <source>
        <dbReference type="Proteomes" id="UP000637906"/>
    </source>
</evidence>
<keyword evidence="3 6" id="KW-0812">Transmembrane</keyword>
<comment type="similarity">
    <text evidence="2">Belongs to the TerC family.</text>
</comment>
<feature type="transmembrane region" description="Helical" evidence="6">
    <location>
        <begin position="41"/>
        <end position="64"/>
    </location>
</feature>
<evidence type="ECO:0000256" key="2">
    <source>
        <dbReference type="ARBA" id="ARBA00007511"/>
    </source>
</evidence>
<evidence type="ECO:0000256" key="3">
    <source>
        <dbReference type="ARBA" id="ARBA00022692"/>
    </source>
</evidence>
<feature type="transmembrane region" description="Helical" evidence="6">
    <location>
        <begin position="70"/>
        <end position="92"/>
    </location>
</feature>
<dbReference type="PANTHER" id="PTHR30238:SF4">
    <property type="entry name" value="SLL1022 PROTEIN"/>
    <property type="match status" value="1"/>
</dbReference>